<dbReference type="Proteomes" id="UP000240419">
    <property type="component" value="Unassembled WGS sequence"/>
</dbReference>
<dbReference type="SMART" id="SM00448">
    <property type="entry name" value="REC"/>
    <property type="match status" value="1"/>
</dbReference>
<keyword evidence="9" id="KW-0418">Kinase</keyword>
<dbReference type="PROSITE" id="PS50110">
    <property type="entry name" value="RESPONSE_REGULATORY"/>
    <property type="match status" value="1"/>
</dbReference>
<gene>
    <name evidence="9" type="ORF">C7R93_12590</name>
</gene>
<dbReference type="InterPro" id="IPR000792">
    <property type="entry name" value="Tscrpt_reg_LuxR_C"/>
</dbReference>
<keyword evidence="9" id="KW-0808">Transferase</keyword>
<evidence type="ECO:0000259" key="8">
    <source>
        <dbReference type="PROSITE" id="PS50110"/>
    </source>
</evidence>
<dbReference type="Gene3D" id="3.30.565.10">
    <property type="entry name" value="Histidine kinase-like ATPase, C-terminal domain"/>
    <property type="match status" value="1"/>
</dbReference>
<dbReference type="GO" id="GO:0046983">
    <property type="term" value="F:protein dimerization activity"/>
    <property type="evidence" value="ECO:0007669"/>
    <property type="project" value="InterPro"/>
</dbReference>
<keyword evidence="10" id="KW-1185">Reference proteome</keyword>
<keyword evidence="2" id="KW-0805">Transcription regulation</keyword>
<dbReference type="InterPro" id="IPR011006">
    <property type="entry name" value="CheY-like_superfamily"/>
</dbReference>
<evidence type="ECO:0000256" key="1">
    <source>
        <dbReference type="ARBA" id="ARBA00022553"/>
    </source>
</evidence>
<dbReference type="InterPro" id="IPR036890">
    <property type="entry name" value="HATPase_C_sf"/>
</dbReference>
<dbReference type="PANTHER" id="PTHR43214">
    <property type="entry name" value="TWO-COMPONENT RESPONSE REGULATOR"/>
    <property type="match status" value="1"/>
</dbReference>
<comment type="caution">
    <text evidence="9">The sequence shown here is derived from an EMBL/GenBank/DDBJ whole genome shotgun (WGS) entry which is preliminary data.</text>
</comment>
<feature type="transmembrane region" description="Helical" evidence="6">
    <location>
        <begin position="12"/>
        <end position="33"/>
    </location>
</feature>
<dbReference type="EMBL" id="PXZM01000019">
    <property type="protein sequence ID" value="PSJ95401.1"/>
    <property type="molecule type" value="Genomic_DNA"/>
</dbReference>
<keyword evidence="3" id="KW-0238">DNA-binding</keyword>
<keyword evidence="6" id="KW-0472">Membrane</keyword>
<dbReference type="PANTHER" id="PTHR43214:SF24">
    <property type="entry name" value="TRANSCRIPTIONAL REGULATORY PROTEIN NARL-RELATED"/>
    <property type="match status" value="1"/>
</dbReference>
<keyword evidence="6" id="KW-0812">Transmembrane</keyword>
<sequence length="602" mass="68980">MLDIVKQWAWYDWVMLFIRLISCFSITATTIQMEDYLTLPLWVVVFWEIIVFSVPWICLMLSYRYYLIAEMLLFGGLSLYLTSMFPEAYLTLLTPAFLIAANSAEKSYRWSAPITIVFLPLLIVLFSREIDVFEIFPQIGLAYVLGFAFHLLIVNHRQNEIIRKQNSVLEQYLTQIERVTLLEERDRLSKDLHDTMGHSYVSIIMGLETLRPDVASQEGTEKLDSLLQLARKGMKEVRGYLHQMGSPQDTLPLVHSLRQLGEEFQTHAKVNVRFRAIGEEYPVGKQVKMTLFRCLQESLTNAVRHGQATDIVVSLYFEPQQTRLEVQDNGHGMENWKDGFGITTMKERAAHLQGRVSVYSERGEGTIITCFVPRLVESADEIIRLFIVDDHSFIRESLRTILEGQRDLRVVGMAEDGAQAVELCEELEPDLVLMDLEMPNMDGIAATKRIKEKWPGIRVLVLSTFQDTEKAKEIMRSGADGYLLKSIESRELAETIRLVHRGGTMIAQDLLHKMLDAQSANEQEELLDAPNISEKDENSYGLTKREREILQMLSQGMRYKTIASKLYLSDGTVRNYASALYDKLGVRNRDEALQKGKKEGLL</sequence>
<evidence type="ECO:0000259" key="7">
    <source>
        <dbReference type="PROSITE" id="PS50043"/>
    </source>
</evidence>
<organism evidence="9 10">
    <name type="scientific">Brevibacillus fortis</name>
    <dbReference type="NCBI Taxonomy" id="2126352"/>
    <lineage>
        <taxon>Bacteria</taxon>
        <taxon>Bacillati</taxon>
        <taxon>Bacillota</taxon>
        <taxon>Bacilli</taxon>
        <taxon>Bacillales</taxon>
        <taxon>Paenibacillaceae</taxon>
        <taxon>Brevibacillus</taxon>
    </lineage>
</organism>
<dbReference type="CDD" id="cd17535">
    <property type="entry name" value="REC_NarL-like"/>
    <property type="match status" value="1"/>
</dbReference>
<feature type="transmembrane region" description="Helical" evidence="6">
    <location>
        <begin position="111"/>
        <end position="129"/>
    </location>
</feature>
<dbReference type="GO" id="GO:0006355">
    <property type="term" value="P:regulation of DNA-templated transcription"/>
    <property type="evidence" value="ECO:0007669"/>
    <property type="project" value="InterPro"/>
</dbReference>
<dbReference type="InterPro" id="IPR058245">
    <property type="entry name" value="NreC/VraR/RcsB-like_REC"/>
</dbReference>
<dbReference type="AlphaFoldDB" id="A0A2P7V856"/>
<dbReference type="Pfam" id="PF00196">
    <property type="entry name" value="GerE"/>
    <property type="match status" value="1"/>
</dbReference>
<protein>
    <submittedName>
        <fullName evidence="9">Histidine kinase</fullName>
    </submittedName>
</protein>
<accession>A0A2P7V856</accession>
<dbReference type="InterPro" id="IPR016032">
    <property type="entry name" value="Sig_transdc_resp-reg_C-effctor"/>
</dbReference>
<keyword evidence="1 5" id="KW-0597">Phosphoprotein</keyword>
<feature type="domain" description="Response regulatory" evidence="8">
    <location>
        <begin position="384"/>
        <end position="500"/>
    </location>
</feature>
<dbReference type="InterPro" id="IPR001789">
    <property type="entry name" value="Sig_transdc_resp-reg_receiver"/>
</dbReference>
<dbReference type="InterPro" id="IPR039420">
    <property type="entry name" value="WalR-like"/>
</dbReference>
<dbReference type="RefSeq" id="WP_106839134.1">
    <property type="nucleotide sequence ID" value="NZ_JBCNIW010000038.1"/>
</dbReference>
<feature type="domain" description="HTH luxR-type" evidence="7">
    <location>
        <begin position="535"/>
        <end position="600"/>
    </location>
</feature>
<dbReference type="Pfam" id="PF07730">
    <property type="entry name" value="HisKA_3"/>
    <property type="match status" value="1"/>
</dbReference>
<dbReference type="PROSITE" id="PS50043">
    <property type="entry name" value="HTH_LUXR_2"/>
    <property type="match status" value="1"/>
</dbReference>
<evidence type="ECO:0000256" key="6">
    <source>
        <dbReference type="SAM" id="Phobius"/>
    </source>
</evidence>
<evidence type="ECO:0000256" key="2">
    <source>
        <dbReference type="ARBA" id="ARBA00023015"/>
    </source>
</evidence>
<evidence type="ECO:0000256" key="3">
    <source>
        <dbReference type="ARBA" id="ARBA00023125"/>
    </source>
</evidence>
<dbReference type="PRINTS" id="PR00038">
    <property type="entry name" value="HTHLUXR"/>
</dbReference>
<dbReference type="SMART" id="SM00421">
    <property type="entry name" value="HTH_LUXR"/>
    <property type="match status" value="1"/>
</dbReference>
<dbReference type="SMART" id="SM00387">
    <property type="entry name" value="HATPase_c"/>
    <property type="match status" value="1"/>
</dbReference>
<proteinExistence type="predicted"/>
<feature type="transmembrane region" description="Helical" evidence="6">
    <location>
        <begin position="135"/>
        <end position="154"/>
    </location>
</feature>
<evidence type="ECO:0000256" key="5">
    <source>
        <dbReference type="PROSITE-ProRule" id="PRU00169"/>
    </source>
</evidence>
<dbReference type="Gene3D" id="1.20.5.1930">
    <property type="match status" value="1"/>
</dbReference>
<dbReference type="GO" id="GO:0003677">
    <property type="term" value="F:DNA binding"/>
    <property type="evidence" value="ECO:0007669"/>
    <property type="project" value="UniProtKB-KW"/>
</dbReference>
<evidence type="ECO:0000256" key="4">
    <source>
        <dbReference type="ARBA" id="ARBA00023163"/>
    </source>
</evidence>
<dbReference type="OrthoDB" id="9781904at2"/>
<evidence type="ECO:0000313" key="10">
    <source>
        <dbReference type="Proteomes" id="UP000240419"/>
    </source>
</evidence>
<dbReference type="GO" id="GO:0000155">
    <property type="term" value="F:phosphorelay sensor kinase activity"/>
    <property type="evidence" value="ECO:0007669"/>
    <property type="project" value="InterPro"/>
</dbReference>
<dbReference type="Gene3D" id="3.40.50.2300">
    <property type="match status" value="1"/>
</dbReference>
<dbReference type="InterPro" id="IPR011712">
    <property type="entry name" value="Sig_transdc_His_kin_sub3_dim/P"/>
</dbReference>
<dbReference type="Pfam" id="PF02518">
    <property type="entry name" value="HATPase_c"/>
    <property type="match status" value="1"/>
</dbReference>
<dbReference type="SUPFAM" id="SSF55874">
    <property type="entry name" value="ATPase domain of HSP90 chaperone/DNA topoisomerase II/histidine kinase"/>
    <property type="match status" value="1"/>
</dbReference>
<reference evidence="9 10" key="1">
    <citation type="submission" date="2018-03" db="EMBL/GenBank/DDBJ databases">
        <title>Brevisbacillus phylogenomics.</title>
        <authorList>
            <person name="Dunlap C."/>
        </authorList>
    </citation>
    <scope>NUCLEOTIDE SEQUENCE [LARGE SCALE GENOMIC DNA]</scope>
    <source>
        <strain evidence="9 10">NRRL NRS-1210</strain>
    </source>
</reference>
<feature type="transmembrane region" description="Helical" evidence="6">
    <location>
        <begin position="39"/>
        <end position="58"/>
    </location>
</feature>
<dbReference type="CDD" id="cd16917">
    <property type="entry name" value="HATPase_UhpB-NarQ-NarX-like"/>
    <property type="match status" value="1"/>
</dbReference>
<keyword evidence="4" id="KW-0804">Transcription</keyword>
<dbReference type="CDD" id="cd06170">
    <property type="entry name" value="LuxR_C_like"/>
    <property type="match status" value="1"/>
</dbReference>
<dbReference type="PROSITE" id="PS00622">
    <property type="entry name" value="HTH_LUXR_1"/>
    <property type="match status" value="1"/>
</dbReference>
<dbReference type="SUPFAM" id="SSF52172">
    <property type="entry name" value="CheY-like"/>
    <property type="match status" value="1"/>
</dbReference>
<dbReference type="InterPro" id="IPR003594">
    <property type="entry name" value="HATPase_dom"/>
</dbReference>
<feature type="modified residue" description="4-aspartylphosphate" evidence="5">
    <location>
        <position position="435"/>
    </location>
</feature>
<name>A0A2P7V856_9BACL</name>
<evidence type="ECO:0000313" key="9">
    <source>
        <dbReference type="EMBL" id="PSJ95401.1"/>
    </source>
</evidence>
<dbReference type="Pfam" id="PF00072">
    <property type="entry name" value="Response_reg"/>
    <property type="match status" value="1"/>
</dbReference>
<keyword evidence="6" id="KW-1133">Transmembrane helix</keyword>
<dbReference type="SUPFAM" id="SSF46894">
    <property type="entry name" value="C-terminal effector domain of the bipartite response regulators"/>
    <property type="match status" value="1"/>
</dbReference>
<dbReference type="GO" id="GO:0016020">
    <property type="term" value="C:membrane"/>
    <property type="evidence" value="ECO:0007669"/>
    <property type="project" value="InterPro"/>
</dbReference>